<dbReference type="SFLD" id="SFLDS00003">
    <property type="entry name" value="Haloacid_Dehalogenase"/>
    <property type="match status" value="1"/>
</dbReference>
<name>A0A1I7FGP1_9BACL</name>
<dbReference type="Proteomes" id="UP000183508">
    <property type="component" value="Unassembled WGS sequence"/>
</dbReference>
<accession>A0A1I7FGP1</accession>
<dbReference type="InterPro" id="IPR023214">
    <property type="entry name" value="HAD_sf"/>
</dbReference>
<dbReference type="GO" id="GO:0008967">
    <property type="term" value="F:phosphoglycolate phosphatase activity"/>
    <property type="evidence" value="ECO:0007669"/>
    <property type="project" value="TreeGrafter"/>
</dbReference>
<keyword evidence="2" id="KW-1185">Reference proteome</keyword>
<dbReference type="EMBL" id="FPBV01000001">
    <property type="protein sequence ID" value="SFU35276.1"/>
    <property type="molecule type" value="Genomic_DNA"/>
</dbReference>
<protein>
    <submittedName>
        <fullName evidence="1">Phosphoglycolate phosphatase</fullName>
    </submittedName>
</protein>
<sequence length="210" mass="22765">MAILIFDLDGTLVDTSPLVLPAFRRALSAFPGTPVPSEDVMRKTFGLPDAEIWRVLMPNAGEEERNAAFHLSERFVCEAMGHADVLLPHARDVLKALRDDGHTLTVASNCGPAYLEAVLTTQNIGQYFTEPLCLGGIGGRSKADILARHVRRFGRAGAWMIGDRKSDVEAAQQTGIPAIGCRFGFGDPEELEGAQAVIHDLRELLSLFPG</sequence>
<dbReference type="NCBIfam" id="TIGR01549">
    <property type="entry name" value="HAD-SF-IA-v1"/>
    <property type="match status" value="1"/>
</dbReference>
<proteinExistence type="predicted"/>
<dbReference type="Gene3D" id="1.10.150.240">
    <property type="entry name" value="Putative phosphatase, domain 2"/>
    <property type="match status" value="1"/>
</dbReference>
<dbReference type="InterPro" id="IPR023198">
    <property type="entry name" value="PGP-like_dom2"/>
</dbReference>
<dbReference type="SUPFAM" id="SSF56784">
    <property type="entry name" value="HAD-like"/>
    <property type="match status" value="1"/>
</dbReference>
<dbReference type="InterPro" id="IPR050155">
    <property type="entry name" value="HAD-like_hydrolase_sf"/>
</dbReference>
<dbReference type="GO" id="GO:0006281">
    <property type="term" value="P:DNA repair"/>
    <property type="evidence" value="ECO:0007669"/>
    <property type="project" value="TreeGrafter"/>
</dbReference>
<dbReference type="GO" id="GO:0005829">
    <property type="term" value="C:cytosol"/>
    <property type="evidence" value="ECO:0007669"/>
    <property type="project" value="TreeGrafter"/>
</dbReference>
<evidence type="ECO:0000313" key="1">
    <source>
        <dbReference type="EMBL" id="SFU35276.1"/>
    </source>
</evidence>
<dbReference type="AlphaFoldDB" id="A0A1I7FGP1"/>
<gene>
    <name evidence="1" type="ORF">SAMN05421543_101241</name>
</gene>
<dbReference type="PANTHER" id="PTHR43434:SF1">
    <property type="entry name" value="PHOSPHOGLYCOLATE PHOSPHATASE"/>
    <property type="match status" value="1"/>
</dbReference>
<dbReference type="Gene3D" id="3.40.50.1000">
    <property type="entry name" value="HAD superfamily/HAD-like"/>
    <property type="match status" value="1"/>
</dbReference>
<reference evidence="2" key="1">
    <citation type="submission" date="2016-10" db="EMBL/GenBank/DDBJ databases">
        <authorList>
            <person name="Varghese N."/>
        </authorList>
    </citation>
    <scope>NUCLEOTIDE SEQUENCE [LARGE SCALE GENOMIC DNA]</scope>
    <source>
        <strain evidence="2">DSM 17980</strain>
    </source>
</reference>
<dbReference type="InterPro" id="IPR041492">
    <property type="entry name" value="HAD_2"/>
</dbReference>
<dbReference type="Pfam" id="PF13419">
    <property type="entry name" value="HAD_2"/>
    <property type="match status" value="1"/>
</dbReference>
<dbReference type="SFLD" id="SFLDG01129">
    <property type="entry name" value="C1.5:_HAD__Beta-PGM__Phosphata"/>
    <property type="match status" value="1"/>
</dbReference>
<organism evidence="1 2">
    <name type="scientific">Alicyclobacillus macrosporangiidus</name>
    <dbReference type="NCBI Taxonomy" id="392015"/>
    <lineage>
        <taxon>Bacteria</taxon>
        <taxon>Bacillati</taxon>
        <taxon>Bacillota</taxon>
        <taxon>Bacilli</taxon>
        <taxon>Bacillales</taxon>
        <taxon>Alicyclobacillaceae</taxon>
        <taxon>Alicyclobacillus</taxon>
    </lineage>
</organism>
<dbReference type="STRING" id="392015.SAMN05421543_101241"/>
<evidence type="ECO:0000313" key="2">
    <source>
        <dbReference type="Proteomes" id="UP000183508"/>
    </source>
</evidence>
<dbReference type="InterPro" id="IPR006439">
    <property type="entry name" value="HAD-SF_hydro_IA"/>
</dbReference>
<dbReference type="InterPro" id="IPR036412">
    <property type="entry name" value="HAD-like_sf"/>
</dbReference>
<dbReference type="PANTHER" id="PTHR43434">
    <property type="entry name" value="PHOSPHOGLYCOLATE PHOSPHATASE"/>
    <property type="match status" value="1"/>
</dbReference>